<keyword evidence="1" id="KW-0963">Cytoplasm</keyword>
<dbReference type="Pfam" id="PF01933">
    <property type="entry name" value="CofD"/>
    <property type="match status" value="1"/>
</dbReference>
<dbReference type="PANTHER" id="PTHR30135:SF3">
    <property type="entry name" value="GLUCONEOGENESIS FACTOR-RELATED"/>
    <property type="match status" value="1"/>
</dbReference>
<dbReference type="GO" id="GO:0043743">
    <property type="term" value="F:LPPG:FO 2-phospho-L-lactate transferase activity"/>
    <property type="evidence" value="ECO:0007669"/>
    <property type="project" value="InterPro"/>
</dbReference>
<sequence length="306" mass="34224">MKTVTIIGGSGARNTLIALGKIKNIKINNIVTMFDSGGSTGYLRKKFGIYALGDLRDRMLAVSENEYLKDIGSQRIEMEGVEHSVGNLLLYSLVKKYGKGYLEVAKNIFKTPENVDFIPIVDDINCSANLVIKTDSGEFLGEASLDKNSDKPLNIQDIKLDKKVNMSETAVNAIMDSDFLIFGPGDVYSSILPNTLVEGFDKTISKSKAKKILIINIMNKKSETNGFKTSDFVELFEKRGIKLDYIMINKKTLPIKKIKGKYGNFSGWVEDDLSNDRTMKGDFINEKIPYEHDPDKILPTLKRIIN</sequence>
<dbReference type="PANTHER" id="PTHR30135">
    <property type="entry name" value="UNCHARACTERIZED PROTEIN YVCK-RELATED"/>
    <property type="match status" value="1"/>
</dbReference>
<proteinExistence type="predicted"/>
<evidence type="ECO:0000313" key="4">
    <source>
        <dbReference type="Proteomes" id="UP000009376"/>
    </source>
</evidence>
<dbReference type="EMBL" id="GG745613">
    <property type="protein sequence ID" value="EFD92265.1"/>
    <property type="molecule type" value="Genomic_DNA"/>
</dbReference>
<dbReference type="SUPFAM" id="SSF142338">
    <property type="entry name" value="CofD-like"/>
    <property type="match status" value="1"/>
</dbReference>
<dbReference type="AlphaFoldDB" id="D6GVK2"/>
<organism evidence="3 4">
    <name type="scientific">Candidatus Parvarchaeum acidophilus ARMAN-5</name>
    <dbReference type="NCBI Taxonomy" id="662762"/>
    <lineage>
        <taxon>Archaea</taxon>
        <taxon>Candidatus Parvarchaeota</taxon>
        <taxon>Candidatus Parvarchaeum</taxon>
    </lineage>
</organism>
<evidence type="ECO:0000313" key="2">
    <source>
        <dbReference type="EMBL" id="EFD92265.1"/>
    </source>
</evidence>
<protein>
    <recommendedName>
        <fullName evidence="5">Gluconeogenesis factor</fullName>
    </recommendedName>
</protein>
<dbReference type="InterPro" id="IPR002882">
    <property type="entry name" value="CofD"/>
</dbReference>
<name>D6GVK2_PARA5</name>
<evidence type="ECO:0008006" key="5">
    <source>
        <dbReference type="Google" id="ProtNLM"/>
    </source>
</evidence>
<dbReference type="InterPro" id="IPR038136">
    <property type="entry name" value="CofD-like_dom_sf"/>
</dbReference>
<dbReference type="Gene3D" id="3.40.50.10680">
    <property type="entry name" value="CofD-like domains"/>
    <property type="match status" value="1"/>
</dbReference>
<gene>
    <name evidence="3" type="ORF">BJBARM5_0515</name>
    <name evidence="2" type="ORF">BJBARM5_1027</name>
</gene>
<dbReference type="Proteomes" id="UP000009376">
    <property type="component" value="Unassembled WGS sequence"/>
</dbReference>
<accession>D6GVK2</accession>
<evidence type="ECO:0000256" key="1">
    <source>
        <dbReference type="ARBA" id="ARBA00022490"/>
    </source>
</evidence>
<evidence type="ECO:0000313" key="3">
    <source>
        <dbReference type="EMBL" id="EFD92742.1"/>
    </source>
</evidence>
<dbReference type="EMBL" id="GG745554">
    <property type="protein sequence ID" value="EFD92742.1"/>
    <property type="molecule type" value="Genomic_DNA"/>
</dbReference>
<reference evidence="3 4" key="1">
    <citation type="journal article" date="2010" name="Proc. Natl. Acad. Sci. U.S.A.">
        <title>Enigmatic, ultrasmall, uncultivated Archaea.</title>
        <authorList>
            <person name="Baker B.J."/>
            <person name="Comolli L.R."/>
            <person name="Dick G.J."/>
            <person name="Hauser L.J."/>
            <person name="Hyatt D."/>
            <person name="Dill B.D."/>
            <person name="Land M.L."/>
            <person name="Verberkmoes N.C."/>
            <person name="Hettich R.L."/>
            <person name="Banfield J.F."/>
        </authorList>
    </citation>
    <scope>NUCLEOTIDE SEQUENCE [LARGE SCALE GENOMIC DNA]</scope>
</reference>
<dbReference type="InterPro" id="IPR010119">
    <property type="entry name" value="Gluconeogen_factor"/>
</dbReference>